<feature type="transmembrane region" description="Helical" evidence="10">
    <location>
        <begin position="265"/>
        <end position="281"/>
    </location>
</feature>
<organism evidence="11 12">
    <name type="scientific">Caloramator quimbayensis</name>
    <dbReference type="NCBI Taxonomy" id="1147123"/>
    <lineage>
        <taxon>Bacteria</taxon>
        <taxon>Bacillati</taxon>
        <taxon>Bacillota</taxon>
        <taxon>Clostridia</taxon>
        <taxon>Eubacteriales</taxon>
        <taxon>Clostridiaceae</taxon>
        <taxon>Caloramator</taxon>
    </lineage>
</organism>
<dbReference type="GO" id="GO:0015188">
    <property type="term" value="F:L-isoleucine transmembrane transporter activity"/>
    <property type="evidence" value="ECO:0007669"/>
    <property type="project" value="TreeGrafter"/>
</dbReference>
<evidence type="ECO:0000256" key="7">
    <source>
        <dbReference type="ARBA" id="ARBA00022989"/>
    </source>
</evidence>
<feature type="transmembrane region" description="Helical" evidence="10">
    <location>
        <begin position="61"/>
        <end position="79"/>
    </location>
</feature>
<protein>
    <submittedName>
        <fullName evidence="11">Amino acid/amide ABC transporter membrane protein 1, HAAT family</fullName>
    </submittedName>
</protein>
<feature type="transmembrane region" description="Helical" evidence="10">
    <location>
        <begin position="140"/>
        <end position="163"/>
    </location>
</feature>
<evidence type="ECO:0000256" key="2">
    <source>
        <dbReference type="ARBA" id="ARBA00022448"/>
    </source>
</evidence>
<keyword evidence="8 10" id="KW-0472">Membrane</keyword>
<keyword evidence="7 10" id="KW-1133">Transmembrane helix</keyword>
<dbReference type="RefSeq" id="WP_078697715.1">
    <property type="nucleotide sequence ID" value="NZ_FUYH01000036.1"/>
</dbReference>
<dbReference type="PANTHER" id="PTHR11795:SF371">
    <property type="entry name" value="HIGH-AFFINITY BRANCHED-CHAIN AMINO ACID TRANSPORT SYSTEM PERMEASE PROTEIN LIVH"/>
    <property type="match status" value="1"/>
</dbReference>
<evidence type="ECO:0000256" key="9">
    <source>
        <dbReference type="ARBA" id="ARBA00037998"/>
    </source>
</evidence>
<dbReference type="GO" id="GO:0015190">
    <property type="term" value="F:L-leucine transmembrane transporter activity"/>
    <property type="evidence" value="ECO:0007669"/>
    <property type="project" value="TreeGrafter"/>
</dbReference>
<keyword evidence="2" id="KW-0813">Transport</keyword>
<feature type="transmembrane region" description="Helical" evidence="10">
    <location>
        <begin position="12"/>
        <end position="31"/>
    </location>
</feature>
<comment type="subcellular location">
    <subcellularLocation>
        <location evidence="1">Cell membrane</location>
        <topology evidence="1">Multi-pass membrane protein</topology>
    </subcellularLocation>
</comment>
<feature type="transmembrane region" description="Helical" evidence="10">
    <location>
        <begin position="94"/>
        <end position="119"/>
    </location>
</feature>
<evidence type="ECO:0000313" key="12">
    <source>
        <dbReference type="Proteomes" id="UP000190105"/>
    </source>
</evidence>
<proteinExistence type="inferred from homology"/>
<evidence type="ECO:0000256" key="1">
    <source>
        <dbReference type="ARBA" id="ARBA00004651"/>
    </source>
</evidence>
<dbReference type="AlphaFoldDB" id="A0A1T4YCI6"/>
<keyword evidence="3" id="KW-1003">Cell membrane</keyword>
<comment type="similarity">
    <text evidence="9">Belongs to the binding-protein-dependent transport system permease family. LivHM subfamily.</text>
</comment>
<evidence type="ECO:0000256" key="6">
    <source>
        <dbReference type="ARBA" id="ARBA00022970"/>
    </source>
</evidence>
<dbReference type="GO" id="GO:0042941">
    <property type="term" value="P:D-alanine transmembrane transport"/>
    <property type="evidence" value="ECO:0007669"/>
    <property type="project" value="TreeGrafter"/>
</dbReference>
<dbReference type="GO" id="GO:0015192">
    <property type="term" value="F:L-phenylalanine transmembrane transporter activity"/>
    <property type="evidence" value="ECO:0007669"/>
    <property type="project" value="TreeGrafter"/>
</dbReference>
<feature type="transmembrane region" description="Helical" evidence="10">
    <location>
        <begin position="37"/>
        <end position="54"/>
    </location>
</feature>
<keyword evidence="6" id="KW-0029">Amino-acid transport</keyword>
<feature type="transmembrane region" description="Helical" evidence="10">
    <location>
        <begin position="229"/>
        <end position="253"/>
    </location>
</feature>
<dbReference type="Proteomes" id="UP000190105">
    <property type="component" value="Unassembled WGS sequence"/>
</dbReference>
<evidence type="ECO:0000256" key="8">
    <source>
        <dbReference type="ARBA" id="ARBA00023136"/>
    </source>
</evidence>
<keyword evidence="12" id="KW-1185">Reference proteome</keyword>
<dbReference type="GO" id="GO:0005886">
    <property type="term" value="C:plasma membrane"/>
    <property type="evidence" value="ECO:0007669"/>
    <property type="project" value="UniProtKB-SubCell"/>
</dbReference>
<dbReference type="GO" id="GO:0015808">
    <property type="term" value="P:L-alanine transport"/>
    <property type="evidence" value="ECO:0007669"/>
    <property type="project" value="TreeGrafter"/>
</dbReference>
<dbReference type="OrthoDB" id="9807115at2"/>
<dbReference type="CDD" id="cd06582">
    <property type="entry name" value="TM_PBP1_LivH_like"/>
    <property type="match status" value="1"/>
</dbReference>
<keyword evidence="5 10" id="KW-0812">Transmembrane</keyword>
<gene>
    <name evidence="11" type="ORF">SAMN05443428_1367</name>
</gene>
<name>A0A1T4YCI6_9CLOT</name>
<sequence>MTQFLQQLINGLSIGSVYALMAVGYSLVYSIMNFSNFAHGGVIMFGAYFGFFYLTLFRLPFPVALIGAALSTAILAIIIERTAYKPLRNRRAPFLYFIICAMGMSIFLENIIIALPFIGPTFRTYPEIFSKTPIKIGSLAVGRLDLLMFIISAICLGLLVYFIDFTKIGKAIQATSYNIKASALMGINTDFIIITVFALGGFFAGIAGVLFGMKYTVYPQIGVITNKSFIAAVFGGLGSLPGAVIGSVLLGIIETFTSGYISSQYRDLIAFVLLIAVLVIRPRGLMGKSNEDKA</sequence>
<dbReference type="InterPro" id="IPR052157">
    <property type="entry name" value="BCAA_transport_permease"/>
</dbReference>
<accession>A0A1T4YCI6</accession>
<evidence type="ECO:0000256" key="5">
    <source>
        <dbReference type="ARBA" id="ARBA00022692"/>
    </source>
</evidence>
<reference evidence="12" key="1">
    <citation type="submission" date="2017-02" db="EMBL/GenBank/DDBJ databases">
        <authorList>
            <person name="Varghese N."/>
            <person name="Submissions S."/>
        </authorList>
    </citation>
    <scope>NUCLEOTIDE SEQUENCE [LARGE SCALE GENOMIC DNA]</scope>
    <source>
        <strain evidence="12">USBA 833</strain>
    </source>
</reference>
<evidence type="ECO:0000313" key="11">
    <source>
        <dbReference type="EMBL" id="SKA99489.1"/>
    </source>
</evidence>
<dbReference type="InterPro" id="IPR001851">
    <property type="entry name" value="ABC_transp_permease"/>
</dbReference>
<evidence type="ECO:0000256" key="3">
    <source>
        <dbReference type="ARBA" id="ARBA00022475"/>
    </source>
</evidence>
<evidence type="ECO:0000256" key="4">
    <source>
        <dbReference type="ARBA" id="ARBA00022519"/>
    </source>
</evidence>
<dbReference type="Pfam" id="PF02653">
    <property type="entry name" value="BPD_transp_2"/>
    <property type="match status" value="1"/>
</dbReference>
<keyword evidence="4" id="KW-0997">Cell inner membrane</keyword>
<dbReference type="GO" id="GO:1903806">
    <property type="term" value="P:L-isoleucine import across plasma membrane"/>
    <property type="evidence" value="ECO:0007669"/>
    <property type="project" value="TreeGrafter"/>
</dbReference>
<dbReference type="GO" id="GO:0005304">
    <property type="term" value="F:L-valine transmembrane transporter activity"/>
    <property type="evidence" value="ECO:0007669"/>
    <property type="project" value="TreeGrafter"/>
</dbReference>
<feature type="transmembrane region" description="Helical" evidence="10">
    <location>
        <begin position="191"/>
        <end position="217"/>
    </location>
</feature>
<evidence type="ECO:0000256" key="10">
    <source>
        <dbReference type="SAM" id="Phobius"/>
    </source>
</evidence>
<dbReference type="STRING" id="1147123.SAMN05443428_1367"/>
<dbReference type="EMBL" id="FUYH01000036">
    <property type="protein sequence ID" value="SKA99489.1"/>
    <property type="molecule type" value="Genomic_DNA"/>
</dbReference>
<dbReference type="PANTHER" id="PTHR11795">
    <property type="entry name" value="BRANCHED-CHAIN AMINO ACID TRANSPORT SYSTEM PERMEASE PROTEIN LIVH"/>
    <property type="match status" value="1"/>
</dbReference>